<reference evidence="2 3" key="1">
    <citation type="submission" date="2019-06" db="EMBL/GenBank/DDBJ databases">
        <title>Whole genome shotgun sequence of Flavobacterium flevense NBRC 14960.</title>
        <authorList>
            <person name="Hosoyama A."/>
            <person name="Uohara A."/>
            <person name="Ohji S."/>
            <person name="Ichikawa N."/>
        </authorList>
    </citation>
    <scope>NUCLEOTIDE SEQUENCE [LARGE SCALE GENOMIC DNA]</scope>
    <source>
        <strain evidence="2 3">NBRC 14960</strain>
    </source>
</reference>
<feature type="domain" description="SnoaL-like" evidence="1">
    <location>
        <begin position="9"/>
        <end position="109"/>
    </location>
</feature>
<dbReference type="OrthoDB" id="391735at2"/>
<dbReference type="InterPro" id="IPR037401">
    <property type="entry name" value="SnoaL-like"/>
</dbReference>
<dbReference type="GO" id="GO:0016853">
    <property type="term" value="F:isomerase activity"/>
    <property type="evidence" value="ECO:0007669"/>
    <property type="project" value="UniProtKB-KW"/>
</dbReference>
<keyword evidence="3" id="KW-1185">Reference proteome</keyword>
<accession>A0A4Y4AV64</accession>
<dbReference type="EMBL" id="BJNP01000015">
    <property type="protein sequence ID" value="GEC72096.1"/>
    <property type="molecule type" value="Genomic_DNA"/>
</dbReference>
<keyword evidence="2" id="KW-0413">Isomerase</keyword>
<dbReference type="AlphaFoldDB" id="A0A4Y4AV64"/>
<dbReference type="RefSeq" id="WP_073245735.1">
    <property type="nucleotide sequence ID" value="NZ_BJNP01000015.1"/>
</dbReference>
<protein>
    <submittedName>
        <fullName evidence="2">Ketosteroid isomerase</fullName>
    </submittedName>
</protein>
<dbReference type="InterPro" id="IPR032710">
    <property type="entry name" value="NTF2-like_dom_sf"/>
</dbReference>
<dbReference type="Pfam" id="PF12680">
    <property type="entry name" value="SnoaL_2"/>
    <property type="match status" value="1"/>
</dbReference>
<gene>
    <name evidence="2" type="ORF">FFL01_16350</name>
</gene>
<proteinExistence type="predicted"/>
<dbReference type="SUPFAM" id="SSF54427">
    <property type="entry name" value="NTF2-like"/>
    <property type="match status" value="1"/>
</dbReference>
<evidence type="ECO:0000259" key="1">
    <source>
        <dbReference type="Pfam" id="PF12680"/>
    </source>
</evidence>
<name>A0A4Y4AV64_9FLAO</name>
<evidence type="ECO:0000313" key="2">
    <source>
        <dbReference type="EMBL" id="GEC72096.1"/>
    </source>
</evidence>
<dbReference type="STRING" id="983.SAMN05443543_107192"/>
<evidence type="ECO:0000313" key="3">
    <source>
        <dbReference type="Proteomes" id="UP000316775"/>
    </source>
</evidence>
<comment type="caution">
    <text evidence="2">The sequence shown here is derived from an EMBL/GenBank/DDBJ whole genome shotgun (WGS) entry which is preliminary data.</text>
</comment>
<organism evidence="2 3">
    <name type="scientific">Flavobacterium flevense</name>
    <dbReference type="NCBI Taxonomy" id="983"/>
    <lineage>
        <taxon>Bacteria</taxon>
        <taxon>Pseudomonadati</taxon>
        <taxon>Bacteroidota</taxon>
        <taxon>Flavobacteriia</taxon>
        <taxon>Flavobacteriales</taxon>
        <taxon>Flavobacteriaceae</taxon>
        <taxon>Flavobacterium</taxon>
    </lineage>
</organism>
<dbReference type="Proteomes" id="UP000316775">
    <property type="component" value="Unassembled WGS sequence"/>
</dbReference>
<dbReference type="Gene3D" id="3.10.450.50">
    <property type="match status" value="1"/>
</dbReference>
<sequence>MTASVKTIHQLYTSIANGDVSKIEECYADNVKFHDPVFGFLTADEVPKMWKMLISKSNKNLDLDYKIITINKHTAEVKWTAVYFFGKNKRQITNHIQSKFRFKAGLIVKQNDDFNIWKWSQQAFGLPGLLFGWTGYMQRKIQLKALSSLKNFNKTAS</sequence>